<dbReference type="GO" id="GO:0020037">
    <property type="term" value="F:heme binding"/>
    <property type="evidence" value="ECO:0007669"/>
    <property type="project" value="InterPro"/>
</dbReference>
<dbReference type="Proteomes" id="UP000289323">
    <property type="component" value="Unassembled WGS sequence"/>
</dbReference>
<organism evidence="6 7">
    <name type="scientific">Thermothielavioides terrestris</name>
    <dbReference type="NCBI Taxonomy" id="2587410"/>
    <lineage>
        <taxon>Eukaryota</taxon>
        <taxon>Fungi</taxon>
        <taxon>Dikarya</taxon>
        <taxon>Ascomycota</taxon>
        <taxon>Pezizomycotina</taxon>
        <taxon>Sordariomycetes</taxon>
        <taxon>Sordariomycetidae</taxon>
        <taxon>Sordariales</taxon>
        <taxon>Chaetomiaceae</taxon>
        <taxon>Thermothielavioides</taxon>
    </lineage>
</organism>
<dbReference type="PRINTS" id="PR00463">
    <property type="entry name" value="EP450I"/>
</dbReference>
<sequence length="840" mass="93343">MSLARERPGVLFLAVALASLVLRAVYLLYLHPLASFRGPRRAALSEWWLYSVAKTGRPEEILEQLHRKYNTRALRIGPNELHLSDSTLYHTVYSQGHSFAKHAHFYDAFGTVPSLFLERDRDRHRQRRKALGRFFSKASIRGMQRLLSAKVEALCDLISAKANEGPVNFYNAARCMTVDIISDLSLGQSFNLMDDAKANDFAADYLHVFNLVAESIWDFMYIPLARRAAGMIPPALAAWIGGPVSHFARFMKVRYRQKHSETALSGVVLTVSFLEVIRSTVARFKHAKATGKPFEHEVVLEALSELPDEEMVIEAVDLLVAGSDTTATTLAVALHQLARNQQAHTALENEIRQAKLETAADYDLTSLEQLPYLSACVKEALRFAMAVPGRLPRVVPPPRPGAGPLTVDGQVIPPGTVVGISAYTVHFDEKIWGADAREFRPERWLEPGAKELDKYLVTFSKGVRQCLGINLAYAELTLALAMLTARFDFTPDDTMSKEDVEVIDNFTAGFRGSGPRLKFSNLLRTKGVTIFLDSWLDRPSVLPKYLAVDDVTEADYIIISHAHFDHLPGADRIAIRTGAMVIANCEAINCLRKAGVPEEQLLPVQGGERLPLFTREVRLRAQRGEVPLAAWPPGRPPYPHHSLAALSVHVWPSLHAFVPFPHPQIMDTGVVYTDDEPYASTLDITLGMKYGLLRLRDVVPAEQMDDGMRSFCDYVDDREKHVFSHCDGGQLMYNFIIDGKALLWSAHLGGYEGILKSIEPKPQIAILAIAGRANLDGRPFRGSAAQFASKLVRWLGQPRQVICCIAPVRVDTTAATETVERETSSTILDLEPAKCVVLDL</sequence>
<protein>
    <submittedName>
        <fullName evidence="6">14c05c12-fa17-4e0e-92c9-b10a4454e29e</fullName>
    </submittedName>
</protein>
<dbReference type="Gene3D" id="3.60.15.10">
    <property type="entry name" value="Ribonuclease Z/Hydroxyacylglutathione hydrolase-like"/>
    <property type="match status" value="1"/>
</dbReference>
<evidence type="ECO:0000256" key="3">
    <source>
        <dbReference type="ARBA" id="ARBA00022723"/>
    </source>
</evidence>
<evidence type="ECO:0000313" key="6">
    <source>
        <dbReference type="EMBL" id="SPQ22635.1"/>
    </source>
</evidence>
<dbReference type="AlphaFoldDB" id="A0A3S4APB0"/>
<dbReference type="PANTHER" id="PTHR24305">
    <property type="entry name" value="CYTOCHROME P450"/>
    <property type="match status" value="1"/>
</dbReference>
<dbReference type="InterPro" id="IPR001128">
    <property type="entry name" value="Cyt_P450"/>
</dbReference>
<proteinExistence type="predicted"/>
<accession>A0A3S4APB0</accession>
<dbReference type="GO" id="GO:0005506">
    <property type="term" value="F:iron ion binding"/>
    <property type="evidence" value="ECO:0007669"/>
    <property type="project" value="InterPro"/>
</dbReference>
<dbReference type="InterPro" id="IPR036866">
    <property type="entry name" value="RibonucZ/Hydroxyglut_hydro"/>
</dbReference>
<dbReference type="InterPro" id="IPR050121">
    <property type="entry name" value="Cytochrome_P450_monoxygenase"/>
</dbReference>
<reference evidence="6 7" key="1">
    <citation type="submission" date="2018-04" db="EMBL/GenBank/DDBJ databases">
        <authorList>
            <person name="Huttner S."/>
            <person name="Dainat J."/>
        </authorList>
    </citation>
    <scope>NUCLEOTIDE SEQUENCE [LARGE SCALE GENOMIC DNA]</scope>
</reference>
<dbReference type="Pfam" id="PF00067">
    <property type="entry name" value="p450"/>
    <property type="match status" value="1"/>
</dbReference>
<keyword evidence="4 5" id="KW-0408">Iron</keyword>
<dbReference type="SUPFAM" id="SSF56281">
    <property type="entry name" value="Metallo-hydrolase/oxidoreductase"/>
    <property type="match status" value="1"/>
</dbReference>
<evidence type="ECO:0000256" key="5">
    <source>
        <dbReference type="PIRSR" id="PIRSR602401-1"/>
    </source>
</evidence>
<name>A0A3S4APB0_9PEZI</name>
<feature type="binding site" description="axial binding residue" evidence="5">
    <location>
        <position position="466"/>
    </location>
    <ligand>
        <name>heme</name>
        <dbReference type="ChEBI" id="CHEBI:30413"/>
    </ligand>
    <ligandPart>
        <name>Fe</name>
        <dbReference type="ChEBI" id="CHEBI:18248"/>
    </ligandPart>
</feature>
<evidence type="ECO:0000256" key="4">
    <source>
        <dbReference type="ARBA" id="ARBA00023004"/>
    </source>
</evidence>
<dbReference type="InterPro" id="IPR017972">
    <property type="entry name" value="Cyt_P450_CS"/>
</dbReference>
<dbReference type="EMBL" id="OUUZ01000009">
    <property type="protein sequence ID" value="SPQ22635.1"/>
    <property type="molecule type" value="Genomic_DNA"/>
</dbReference>
<dbReference type="PRINTS" id="PR00385">
    <property type="entry name" value="P450"/>
</dbReference>
<gene>
    <name evidence="6" type="ORF">TT172_LOCUS5054</name>
</gene>
<evidence type="ECO:0000313" key="7">
    <source>
        <dbReference type="Proteomes" id="UP000289323"/>
    </source>
</evidence>
<keyword evidence="3 5" id="KW-0479">Metal-binding</keyword>
<dbReference type="Gene3D" id="1.10.630.10">
    <property type="entry name" value="Cytochrome P450"/>
    <property type="match status" value="1"/>
</dbReference>
<dbReference type="InterPro" id="IPR036396">
    <property type="entry name" value="Cyt_P450_sf"/>
</dbReference>
<dbReference type="InterPro" id="IPR002401">
    <property type="entry name" value="Cyt_P450_E_grp-I"/>
</dbReference>
<dbReference type="CDD" id="cd11062">
    <property type="entry name" value="CYP58-like"/>
    <property type="match status" value="1"/>
</dbReference>
<comment type="cofactor">
    <cofactor evidence="1 5">
        <name>heme</name>
        <dbReference type="ChEBI" id="CHEBI:30413"/>
    </cofactor>
</comment>
<dbReference type="PROSITE" id="PS00086">
    <property type="entry name" value="CYTOCHROME_P450"/>
    <property type="match status" value="1"/>
</dbReference>
<dbReference type="GO" id="GO:0004497">
    <property type="term" value="F:monooxygenase activity"/>
    <property type="evidence" value="ECO:0007669"/>
    <property type="project" value="InterPro"/>
</dbReference>
<evidence type="ECO:0000256" key="2">
    <source>
        <dbReference type="ARBA" id="ARBA00022617"/>
    </source>
</evidence>
<keyword evidence="2 5" id="KW-0349">Heme</keyword>
<dbReference type="SUPFAM" id="SSF48264">
    <property type="entry name" value="Cytochrome P450"/>
    <property type="match status" value="1"/>
</dbReference>
<dbReference type="GO" id="GO:0016705">
    <property type="term" value="F:oxidoreductase activity, acting on paired donors, with incorporation or reduction of molecular oxygen"/>
    <property type="evidence" value="ECO:0007669"/>
    <property type="project" value="InterPro"/>
</dbReference>
<evidence type="ECO:0000256" key="1">
    <source>
        <dbReference type="ARBA" id="ARBA00001971"/>
    </source>
</evidence>
<dbReference type="PANTHER" id="PTHR24305:SF234">
    <property type="entry name" value="CYTOCHROME P450"/>
    <property type="match status" value="1"/>
</dbReference>